<evidence type="ECO:0000256" key="9">
    <source>
        <dbReference type="PIRSR" id="PIRSR000388-1"/>
    </source>
</evidence>
<feature type="binding site" evidence="8 11">
    <location>
        <position position="81"/>
    </location>
    <ligand>
        <name>Mg(2+)</name>
        <dbReference type="ChEBI" id="CHEBI:18420"/>
    </ligand>
</feature>
<dbReference type="HAMAP" id="MF_00156">
    <property type="entry name" value="PanB"/>
    <property type="match status" value="1"/>
</dbReference>
<feature type="binding site" evidence="8 10">
    <location>
        <begin position="42"/>
        <end position="43"/>
    </location>
    <ligand>
        <name>3-methyl-2-oxobutanoate</name>
        <dbReference type="ChEBI" id="CHEBI:11851"/>
    </ligand>
</feature>
<dbReference type="PANTHER" id="PTHR20881:SF0">
    <property type="entry name" value="3-METHYL-2-OXOBUTANOATE HYDROXYMETHYLTRANSFERASE"/>
    <property type="match status" value="1"/>
</dbReference>
<feature type="binding site" evidence="8 10">
    <location>
        <position position="81"/>
    </location>
    <ligand>
        <name>3-methyl-2-oxobutanoate</name>
        <dbReference type="ChEBI" id="CHEBI:11851"/>
    </ligand>
</feature>
<comment type="function">
    <text evidence="7 8">Catalyzes the reversible reaction in which hydroxymethyl group from 5,10-methylenetetrahydrofolate is transferred onto alpha-ketoisovalerate to form ketopantoate.</text>
</comment>
<evidence type="ECO:0000256" key="2">
    <source>
        <dbReference type="ARBA" id="ARBA00008676"/>
    </source>
</evidence>
<evidence type="ECO:0000256" key="8">
    <source>
        <dbReference type="HAMAP-Rule" id="MF_00156"/>
    </source>
</evidence>
<dbReference type="GO" id="GO:0005737">
    <property type="term" value="C:cytoplasm"/>
    <property type="evidence" value="ECO:0007669"/>
    <property type="project" value="UniProtKB-SubCell"/>
</dbReference>
<dbReference type="EC" id="2.1.2.11" evidence="8"/>
<evidence type="ECO:0000256" key="6">
    <source>
        <dbReference type="ARBA" id="ARBA00022723"/>
    </source>
</evidence>
<dbReference type="Pfam" id="PF02548">
    <property type="entry name" value="Pantoate_transf"/>
    <property type="match status" value="1"/>
</dbReference>
<dbReference type="PIRSF" id="PIRSF000388">
    <property type="entry name" value="Pantoate_hydroxy_MeTrfase"/>
    <property type="match status" value="1"/>
</dbReference>
<keyword evidence="8 11" id="KW-0460">Magnesium</keyword>
<feature type="binding site" evidence="8 11">
    <location>
        <position position="112"/>
    </location>
    <ligand>
        <name>Mg(2+)</name>
        <dbReference type="ChEBI" id="CHEBI:18420"/>
    </ligand>
</feature>
<dbReference type="InterPro" id="IPR015813">
    <property type="entry name" value="Pyrv/PenolPyrv_kinase-like_dom"/>
</dbReference>
<keyword evidence="8" id="KW-0963">Cytoplasm</keyword>
<dbReference type="GO" id="GO:0003864">
    <property type="term" value="F:3-methyl-2-oxobutanoate hydroxymethyltransferase activity"/>
    <property type="evidence" value="ECO:0007669"/>
    <property type="project" value="UniProtKB-UniRule"/>
</dbReference>
<keyword evidence="6 8" id="KW-0479">Metal-binding</keyword>
<dbReference type="Proteomes" id="UP000219327">
    <property type="component" value="Unassembled WGS sequence"/>
</dbReference>
<dbReference type="NCBIfam" id="NF001452">
    <property type="entry name" value="PRK00311.1"/>
    <property type="match status" value="1"/>
</dbReference>
<dbReference type="InterPro" id="IPR003700">
    <property type="entry name" value="Pantoate_hydroxy_MeTrfase"/>
</dbReference>
<feature type="binding site" evidence="8 11">
    <location>
        <position position="42"/>
    </location>
    <ligand>
        <name>Mg(2+)</name>
        <dbReference type="ChEBI" id="CHEBI:18420"/>
    </ligand>
</feature>
<evidence type="ECO:0000256" key="11">
    <source>
        <dbReference type="PIRSR" id="PIRSR000388-3"/>
    </source>
</evidence>
<reference evidence="12 13" key="1">
    <citation type="submission" date="2017-08" db="EMBL/GenBank/DDBJ databases">
        <title>Fine stratification of microbial communities through a metagenomic profile of the photic zone.</title>
        <authorList>
            <person name="Haro-Moreno J.M."/>
            <person name="Lopez-Perez M."/>
            <person name="De La Torre J."/>
            <person name="Picazo A."/>
            <person name="Camacho A."/>
            <person name="Rodriguez-Valera F."/>
        </authorList>
    </citation>
    <scope>NUCLEOTIDE SEQUENCE [LARGE SCALE GENOMIC DNA]</scope>
    <source>
        <strain evidence="12">MED-G24</strain>
    </source>
</reference>
<evidence type="ECO:0000313" key="12">
    <source>
        <dbReference type="EMBL" id="PDH35822.1"/>
    </source>
</evidence>
<sequence length="263" mass="28347">MNILDFESHKSARQKISMVTCYDNWSAKILEETDVDCILVGDSLAVVMHGFDSTVHATIEMMELHTAAVTRGAPSKFVVADMPFLSVSRGLEYAMECVHRLMQAGANAIKIEGDKPHQIELVEHIVDAGVPVMGHLGLTPQSIHSFGGHKVQGKQAEKADQVQKGALALQAAGCFALVLECVPIKLGGCVSAALSIPTIGIGAGPHTDGQVLVLHDLLGVDPSFKPKFLRRFANSHDLVAGAVNQYHQEVQEQSFPSLKESYK</sequence>
<dbReference type="GO" id="GO:0000287">
    <property type="term" value="F:magnesium ion binding"/>
    <property type="evidence" value="ECO:0007669"/>
    <property type="project" value="TreeGrafter"/>
</dbReference>
<dbReference type="EMBL" id="NTKD01000081">
    <property type="protein sequence ID" value="PDH35822.1"/>
    <property type="molecule type" value="Genomic_DNA"/>
</dbReference>
<dbReference type="InterPro" id="IPR040442">
    <property type="entry name" value="Pyrv_kinase-like_dom_sf"/>
</dbReference>
<dbReference type="AlphaFoldDB" id="A0A2A5WHD7"/>
<comment type="similarity">
    <text evidence="2 8">Belongs to the PanB family.</text>
</comment>
<evidence type="ECO:0000256" key="7">
    <source>
        <dbReference type="ARBA" id="ARBA00056497"/>
    </source>
</evidence>
<evidence type="ECO:0000256" key="5">
    <source>
        <dbReference type="ARBA" id="ARBA00022679"/>
    </source>
</evidence>
<keyword evidence="4 8" id="KW-0566">Pantothenate biosynthesis</keyword>
<protein>
    <recommendedName>
        <fullName evidence="8">3-methyl-2-oxobutanoate hydroxymethyltransferase</fullName>
        <ecNumber evidence="8">2.1.2.11</ecNumber>
    </recommendedName>
    <alternativeName>
        <fullName evidence="8">Ketopantoate hydroxymethyltransferase</fullName>
        <shortName evidence="8">KPHMT</shortName>
    </alternativeName>
</protein>
<comment type="pathway">
    <text evidence="1 8">Cofactor biosynthesis; (R)-pantothenate biosynthesis; (R)-pantoate from 3-methyl-2-oxobutanoate: step 1/2.</text>
</comment>
<evidence type="ECO:0000256" key="4">
    <source>
        <dbReference type="ARBA" id="ARBA00022655"/>
    </source>
</evidence>
<dbReference type="GO" id="GO:0008168">
    <property type="term" value="F:methyltransferase activity"/>
    <property type="evidence" value="ECO:0007669"/>
    <property type="project" value="UniProtKB-KW"/>
</dbReference>
<comment type="caution">
    <text evidence="12">The sequence shown here is derived from an EMBL/GenBank/DDBJ whole genome shotgun (WGS) entry which is preliminary data.</text>
</comment>
<evidence type="ECO:0000256" key="1">
    <source>
        <dbReference type="ARBA" id="ARBA00005033"/>
    </source>
</evidence>
<comment type="catalytic activity">
    <reaction evidence="8">
        <text>(6R)-5,10-methylene-5,6,7,8-tetrahydrofolate + 3-methyl-2-oxobutanoate + H2O = 2-dehydropantoate + (6S)-5,6,7,8-tetrahydrofolate</text>
        <dbReference type="Rhea" id="RHEA:11824"/>
        <dbReference type="ChEBI" id="CHEBI:11561"/>
        <dbReference type="ChEBI" id="CHEBI:11851"/>
        <dbReference type="ChEBI" id="CHEBI:15377"/>
        <dbReference type="ChEBI" id="CHEBI:15636"/>
        <dbReference type="ChEBI" id="CHEBI:57453"/>
        <dbReference type="EC" id="2.1.2.11"/>
    </reaction>
</comment>
<accession>A0A2A5WHD7</accession>
<feature type="active site" description="Proton acceptor" evidence="8 9">
    <location>
        <position position="180"/>
    </location>
</feature>
<keyword evidence="12" id="KW-0489">Methyltransferase</keyword>
<evidence type="ECO:0000256" key="3">
    <source>
        <dbReference type="ARBA" id="ARBA00011424"/>
    </source>
</evidence>
<dbReference type="PANTHER" id="PTHR20881">
    <property type="entry name" value="3-METHYL-2-OXOBUTANOATE HYDROXYMETHYLTRANSFERASE"/>
    <property type="match status" value="1"/>
</dbReference>
<proteinExistence type="inferred from homology"/>
<dbReference type="SUPFAM" id="SSF51621">
    <property type="entry name" value="Phosphoenolpyruvate/pyruvate domain"/>
    <property type="match status" value="1"/>
</dbReference>
<evidence type="ECO:0000313" key="13">
    <source>
        <dbReference type="Proteomes" id="UP000219327"/>
    </source>
</evidence>
<comment type="subcellular location">
    <subcellularLocation>
        <location evidence="8">Cytoplasm</location>
    </subcellularLocation>
</comment>
<comment type="cofactor">
    <cofactor evidence="8 11">
        <name>Mg(2+)</name>
        <dbReference type="ChEBI" id="CHEBI:18420"/>
    </cofactor>
    <text evidence="8 11">Binds 1 Mg(2+) ion per subunit.</text>
</comment>
<name>A0A2A5WHD7_9GAMM</name>
<feature type="binding site" evidence="8 10">
    <location>
        <position position="110"/>
    </location>
    <ligand>
        <name>3-methyl-2-oxobutanoate</name>
        <dbReference type="ChEBI" id="CHEBI:11851"/>
    </ligand>
</feature>
<dbReference type="NCBIfam" id="TIGR00222">
    <property type="entry name" value="panB"/>
    <property type="match status" value="1"/>
</dbReference>
<evidence type="ECO:0000256" key="10">
    <source>
        <dbReference type="PIRSR" id="PIRSR000388-2"/>
    </source>
</evidence>
<organism evidence="12 13">
    <name type="scientific">OM182 bacterium MED-G24</name>
    <dbReference type="NCBI Taxonomy" id="1986255"/>
    <lineage>
        <taxon>Bacteria</taxon>
        <taxon>Pseudomonadati</taxon>
        <taxon>Pseudomonadota</taxon>
        <taxon>Gammaproteobacteria</taxon>
        <taxon>OMG group</taxon>
        <taxon>OM182 clade</taxon>
    </lineage>
</organism>
<dbReference type="FunFam" id="3.20.20.60:FF:000003">
    <property type="entry name" value="3-methyl-2-oxobutanoate hydroxymethyltransferase"/>
    <property type="match status" value="1"/>
</dbReference>
<comment type="subunit">
    <text evidence="3 8">Homodecamer; pentamer of dimers.</text>
</comment>
<keyword evidence="5 8" id="KW-0808">Transferase</keyword>
<gene>
    <name evidence="8 12" type="primary">panB</name>
    <name evidence="12" type="ORF">CNE99_10630</name>
</gene>
<dbReference type="GO" id="GO:0032259">
    <property type="term" value="P:methylation"/>
    <property type="evidence" value="ECO:0007669"/>
    <property type="project" value="UniProtKB-KW"/>
</dbReference>
<dbReference type="UniPathway" id="UPA00028">
    <property type="reaction ID" value="UER00003"/>
</dbReference>
<dbReference type="CDD" id="cd06557">
    <property type="entry name" value="KPHMT-like"/>
    <property type="match status" value="1"/>
</dbReference>
<dbReference type="GO" id="GO:0015940">
    <property type="term" value="P:pantothenate biosynthetic process"/>
    <property type="evidence" value="ECO:0007669"/>
    <property type="project" value="UniProtKB-UniRule"/>
</dbReference>
<dbReference type="Gene3D" id="3.20.20.60">
    <property type="entry name" value="Phosphoenolpyruvate-binding domains"/>
    <property type="match status" value="1"/>
</dbReference>